<proteinExistence type="predicted"/>
<dbReference type="EMBL" id="KZ453612">
    <property type="protein sequence ID" value="PKA47091.1"/>
    <property type="molecule type" value="Genomic_DNA"/>
</dbReference>
<accession>A0A2H9ZUW2</accession>
<sequence length="51" mass="6014">MYNVQKMKIIVSENSLNLFFDEYKNLLKLAGQQEHPEIRASSHSIHTIRKL</sequence>
<keyword evidence="2" id="KW-1185">Reference proteome</keyword>
<gene>
    <name evidence="1" type="ORF">AXF42_Ash011765</name>
</gene>
<dbReference type="Proteomes" id="UP000236161">
    <property type="component" value="Unassembled WGS sequence"/>
</dbReference>
<name>A0A2H9ZUW2_9ASPA</name>
<evidence type="ECO:0000313" key="1">
    <source>
        <dbReference type="EMBL" id="PKA47091.1"/>
    </source>
</evidence>
<protein>
    <submittedName>
        <fullName evidence="1">Uncharacterized protein</fullName>
    </submittedName>
</protein>
<dbReference type="AlphaFoldDB" id="A0A2H9ZUW2"/>
<evidence type="ECO:0000313" key="2">
    <source>
        <dbReference type="Proteomes" id="UP000236161"/>
    </source>
</evidence>
<reference evidence="1 2" key="1">
    <citation type="journal article" date="2017" name="Nature">
        <title>The Apostasia genome and the evolution of orchids.</title>
        <authorList>
            <person name="Zhang G.Q."/>
            <person name="Liu K.W."/>
            <person name="Li Z."/>
            <person name="Lohaus R."/>
            <person name="Hsiao Y.Y."/>
            <person name="Niu S.C."/>
            <person name="Wang J.Y."/>
            <person name="Lin Y.C."/>
            <person name="Xu Q."/>
            <person name="Chen L.J."/>
            <person name="Yoshida K."/>
            <person name="Fujiwara S."/>
            <person name="Wang Z.W."/>
            <person name="Zhang Y.Q."/>
            <person name="Mitsuda N."/>
            <person name="Wang M."/>
            <person name="Liu G.H."/>
            <person name="Pecoraro L."/>
            <person name="Huang H.X."/>
            <person name="Xiao X.J."/>
            <person name="Lin M."/>
            <person name="Wu X.Y."/>
            <person name="Wu W.L."/>
            <person name="Chen Y.Y."/>
            <person name="Chang S.B."/>
            <person name="Sakamoto S."/>
            <person name="Ohme-Takagi M."/>
            <person name="Yagi M."/>
            <person name="Zeng S.J."/>
            <person name="Shen C.Y."/>
            <person name="Yeh C.M."/>
            <person name="Luo Y.B."/>
            <person name="Tsai W.C."/>
            <person name="Van de Peer Y."/>
            <person name="Liu Z.J."/>
        </authorList>
    </citation>
    <scope>NUCLEOTIDE SEQUENCE [LARGE SCALE GENOMIC DNA]</scope>
    <source>
        <strain evidence="2">cv. Shenzhen</strain>
        <tissue evidence="1">Stem</tissue>
    </source>
</reference>
<organism evidence="1 2">
    <name type="scientific">Apostasia shenzhenica</name>
    <dbReference type="NCBI Taxonomy" id="1088818"/>
    <lineage>
        <taxon>Eukaryota</taxon>
        <taxon>Viridiplantae</taxon>
        <taxon>Streptophyta</taxon>
        <taxon>Embryophyta</taxon>
        <taxon>Tracheophyta</taxon>
        <taxon>Spermatophyta</taxon>
        <taxon>Magnoliopsida</taxon>
        <taxon>Liliopsida</taxon>
        <taxon>Asparagales</taxon>
        <taxon>Orchidaceae</taxon>
        <taxon>Apostasioideae</taxon>
        <taxon>Apostasia</taxon>
    </lineage>
</organism>